<protein>
    <submittedName>
        <fullName evidence="2 3">Uncharacterized protein</fullName>
    </submittedName>
</protein>
<keyword evidence="4" id="KW-1185">Reference proteome</keyword>
<evidence type="ECO:0000313" key="3">
    <source>
        <dbReference type="EnsemblFungi" id="EJT72982"/>
    </source>
</evidence>
<evidence type="ECO:0000256" key="1">
    <source>
        <dbReference type="SAM" id="MobiDB-lite"/>
    </source>
</evidence>
<sequence>MHLDVGAGPPPEAENGGQQPSAPFGPSRRLMEQDCRAAAKAELGWAGLAPLPSPQHRG</sequence>
<dbReference type="AlphaFoldDB" id="J3P8J9"/>
<gene>
    <name evidence="3" type="primary">20350291</name>
    <name evidence="2" type="ORF">GGTG_09833</name>
</gene>
<dbReference type="RefSeq" id="XP_009225956.1">
    <property type="nucleotide sequence ID" value="XM_009227692.1"/>
</dbReference>
<dbReference type="VEuPathDB" id="FungiDB:GGTG_09833"/>
<dbReference type="EMBL" id="GL385399">
    <property type="protein sequence ID" value="EJT72982.1"/>
    <property type="molecule type" value="Genomic_DNA"/>
</dbReference>
<reference evidence="3" key="5">
    <citation type="submission" date="2018-04" db="UniProtKB">
        <authorList>
            <consortium name="EnsemblFungi"/>
        </authorList>
    </citation>
    <scope>IDENTIFICATION</scope>
    <source>
        <strain evidence="3">R3-111a-1</strain>
    </source>
</reference>
<dbReference type="EnsemblFungi" id="EJT72982">
    <property type="protein sequence ID" value="EJT72982"/>
    <property type="gene ID" value="GGTG_09833"/>
</dbReference>
<proteinExistence type="predicted"/>
<reference evidence="2" key="2">
    <citation type="submission" date="2010-07" db="EMBL/GenBank/DDBJ databases">
        <authorList>
            <consortium name="The Broad Institute Genome Sequencing Platform"/>
            <consortium name="Broad Institute Genome Sequencing Center for Infectious Disease"/>
            <person name="Ma L.-J."/>
            <person name="Dead R."/>
            <person name="Young S."/>
            <person name="Zeng Q."/>
            <person name="Koehrsen M."/>
            <person name="Alvarado L."/>
            <person name="Berlin A."/>
            <person name="Chapman S.B."/>
            <person name="Chen Z."/>
            <person name="Freedman E."/>
            <person name="Gellesch M."/>
            <person name="Goldberg J."/>
            <person name="Griggs A."/>
            <person name="Gujja S."/>
            <person name="Heilman E.R."/>
            <person name="Heiman D."/>
            <person name="Hepburn T."/>
            <person name="Howarth C."/>
            <person name="Jen D."/>
            <person name="Larson L."/>
            <person name="Mehta T."/>
            <person name="Neiman D."/>
            <person name="Pearson M."/>
            <person name="Roberts A."/>
            <person name="Saif S."/>
            <person name="Shea T."/>
            <person name="Shenoy N."/>
            <person name="Sisk P."/>
            <person name="Stolte C."/>
            <person name="Sykes S."/>
            <person name="Walk T."/>
            <person name="White J."/>
            <person name="Yandava C."/>
            <person name="Haas B."/>
            <person name="Nusbaum C."/>
            <person name="Birren B."/>
        </authorList>
    </citation>
    <scope>NUCLEOTIDE SEQUENCE</scope>
    <source>
        <strain evidence="2">R3-111a-1</strain>
    </source>
</reference>
<dbReference type="HOGENOM" id="CLU_2979216_0_0_1"/>
<organism evidence="2">
    <name type="scientific">Gaeumannomyces tritici (strain R3-111a-1)</name>
    <name type="common">Wheat and barley take-all root rot fungus</name>
    <name type="synonym">Gaeumannomyces graminis var. tritici</name>
    <dbReference type="NCBI Taxonomy" id="644352"/>
    <lineage>
        <taxon>Eukaryota</taxon>
        <taxon>Fungi</taxon>
        <taxon>Dikarya</taxon>
        <taxon>Ascomycota</taxon>
        <taxon>Pezizomycotina</taxon>
        <taxon>Sordariomycetes</taxon>
        <taxon>Sordariomycetidae</taxon>
        <taxon>Magnaporthales</taxon>
        <taxon>Magnaporthaceae</taxon>
        <taxon>Gaeumannomyces</taxon>
    </lineage>
</organism>
<evidence type="ECO:0000313" key="4">
    <source>
        <dbReference type="Proteomes" id="UP000006039"/>
    </source>
</evidence>
<reference evidence="3" key="4">
    <citation type="journal article" date="2015" name="G3 (Bethesda)">
        <title>Genome sequences of three phytopathogenic species of the Magnaporthaceae family of fungi.</title>
        <authorList>
            <person name="Okagaki L.H."/>
            <person name="Nunes C.C."/>
            <person name="Sailsbery J."/>
            <person name="Clay B."/>
            <person name="Brown D."/>
            <person name="John T."/>
            <person name="Oh Y."/>
            <person name="Young N."/>
            <person name="Fitzgerald M."/>
            <person name="Haas B.J."/>
            <person name="Zeng Q."/>
            <person name="Young S."/>
            <person name="Adiconis X."/>
            <person name="Fan L."/>
            <person name="Levin J.Z."/>
            <person name="Mitchell T.K."/>
            <person name="Okubara P.A."/>
            <person name="Farman M.L."/>
            <person name="Kohn L.M."/>
            <person name="Birren B."/>
            <person name="Ma L.-J."/>
            <person name="Dean R.A."/>
        </authorList>
    </citation>
    <scope>NUCLEOTIDE SEQUENCE</scope>
    <source>
        <strain evidence="3">R3-111a-1</strain>
    </source>
</reference>
<reference evidence="4" key="1">
    <citation type="submission" date="2010-07" db="EMBL/GenBank/DDBJ databases">
        <title>The genome sequence of Gaeumannomyces graminis var. tritici strain R3-111a-1.</title>
        <authorList>
            <consortium name="The Broad Institute Genome Sequencing Platform"/>
            <person name="Ma L.-J."/>
            <person name="Dead R."/>
            <person name="Young S."/>
            <person name="Zeng Q."/>
            <person name="Koehrsen M."/>
            <person name="Alvarado L."/>
            <person name="Berlin A."/>
            <person name="Chapman S.B."/>
            <person name="Chen Z."/>
            <person name="Freedman E."/>
            <person name="Gellesch M."/>
            <person name="Goldberg J."/>
            <person name="Griggs A."/>
            <person name="Gujja S."/>
            <person name="Heilman E.R."/>
            <person name="Heiman D."/>
            <person name="Hepburn T."/>
            <person name="Howarth C."/>
            <person name="Jen D."/>
            <person name="Larson L."/>
            <person name="Mehta T."/>
            <person name="Neiman D."/>
            <person name="Pearson M."/>
            <person name="Roberts A."/>
            <person name="Saif S."/>
            <person name="Shea T."/>
            <person name="Shenoy N."/>
            <person name="Sisk P."/>
            <person name="Stolte C."/>
            <person name="Sykes S."/>
            <person name="Walk T."/>
            <person name="White J."/>
            <person name="Yandava C."/>
            <person name="Haas B."/>
            <person name="Nusbaum C."/>
            <person name="Birren B."/>
        </authorList>
    </citation>
    <scope>NUCLEOTIDE SEQUENCE [LARGE SCALE GENOMIC DNA]</scope>
    <source>
        <strain evidence="4">R3-111a-1</strain>
    </source>
</reference>
<dbReference type="GeneID" id="20350291"/>
<name>J3P8J9_GAET3</name>
<accession>J3P8J9</accession>
<feature type="region of interest" description="Disordered" evidence="1">
    <location>
        <begin position="1"/>
        <end position="32"/>
    </location>
</feature>
<evidence type="ECO:0000313" key="2">
    <source>
        <dbReference type="EMBL" id="EJT72982.1"/>
    </source>
</evidence>
<dbReference type="Proteomes" id="UP000006039">
    <property type="component" value="Unassembled WGS sequence"/>
</dbReference>
<reference evidence="2" key="3">
    <citation type="submission" date="2010-09" db="EMBL/GenBank/DDBJ databases">
        <title>Annotation of Gaeumannomyces graminis var. tritici R3-111a-1.</title>
        <authorList>
            <consortium name="The Broad Institute Genome Sequencing Platform"/>
            <person name="Ma L.-J."/>
            <person name="Dead R."/>
            <person name="Young S.K."/>
            <person name="Zeng Q."/>
            <person name="Gargeya S."/>
            <person name="Fitzgerald M."/>
            <person name="Haas B."/>
            <person name="Abouelleil A."/>
            <person name="Alvarado L."/>
            <person name="Arachchi H.M."/>
            <person name="Berlin A."/>
            <person name="Brown A."/>
            <person name="Chapman S.B."/>
            <person name="Chen Z."/>
            <person name="Dunbar C."/>
            <person name="Freedman E."/>
            <person name="Gearin G."/>
            <person name="Gellesch M."/>
            <person name="Goldberg J."/>
            <person name="Griggs A."/>
            <person name="Gujja S."/>
            <person name="Heiman D."/>
            <person name="Howarth C."/>
            <person name="Larson L."/>
            <person name="Lui A."/>
            <person name="MacDonald P.J.P."/>
            <person name="Mehta T."/>
            <person name="Montmayeur A."/>
            <person name="Murphy C."/>
            <person name="Neiman D."/>
            <person name="Pearson M."/>
            <person name="Priest M."/>
            <person name="Roberts A."/>
            <person name="Saif S."/>
            <person name="Shea T."/>
            <person name="Shenoy N."/>
            <person name="Sisk P."/>
            <person name="Stolte C."/>
            <person name="Sykes S."/>
            <person name="Yandava C."/>
            <person name="Wortman J."/>
            <person name="Nusbaum C."/>
            <person name="Birren B."/>
        </authorList>
    </citation>
    <scope>NUCLEOTIDE SEQUENCE</scope>
    <source>
        <strain evidence="2">R3-111a-1</strain>
    </source>
</reference>